<dbReference type="InterPro" id="IPR036305">
    <property type="entry name" value="RGS_sf"/>
</dbReference>
<dbReference type="Gene3D" id="1.10.196.10">
    <property type="match status" value="2"/>
</dbReference>
<dbReference type="SMART" id="SM00315">
    <property type="entry name" value="RGS"/>
    <property type="match status" value="1"/>
</dbReference>
<dbReference type="InterPro" id="IPR016137">
    <property type="entry name" value="RGS"/>
</dbReference>
<dbReference type="AlphaFoldDB" id="A0A401SNU5"/>
<dbReference type="SUPFAM" id="SSF48097">
    <property type="entry name" value="Regulator of G-protein signaling, RGS"/>
    <property type="match status" value="1"/>
</dbReference>
<dbReference type="STRING" id="137246.A0A401SNU5"/>
<dbReference type="Gene3D" id="1.10.167.10">
    <property type="entry name" value="Regulator of G-protein Signalling 4, domain 2"/>
    <property type="match status" value="1"/>
</dbReference>
<dbReference type="PROSITE" id="PS50132">
    <property type="entry name" value="RGS"/>
    <property type="match status" value="1"/>
</dbReference>
<feature type="domain" description="RGS" evidence="2">
    <location>
        <begin position="118"/>
        <end position="234"/>
    </location>
</feature>
<keyword evidence="4" id="KW-1185">Reference proteome</keyword>
<organism evidence="3 4">
    <name type="scientific">Chiloscyllium punctatum</name>
    <name type="common">Brownbanded bambooshark</name>
    <name type="synonym">Hemiscyllium punctatum</name>
    <dbReference type="NCBI Taxonomy" id="137246"/>
    <lineage>
        <taxon>Eukaryota</taxon>
        <taxon>Metazoa</taxon>
        <taxon>Chordata</taxon>
        <taxon>Craniata</taxon>
        <taxon>Vertebrata</taxon>
        <taxon>Chondrichthyes</taxon>
        <taxon>Elasmobranchii</taxon>
        <taxon>Galeomorphii</taxon>
        <taxon>Galeoidea</taxon>
        <taxon>Orectolobiformes</taxon>
        <taxon>Hemiscylliidae</taxon>
        <taxon>Chiloscyllium</taxon>
    </lineage>
</organism>
<dbReference type="InterPro" id="IPR024066">
    <property type="entry name" value="RGS_subdom1/3"/>
</dbReference>
<dbReference type="FunFam" id="1.10.196.10:FF:000001">
    <property type="entry name" value="Regulator of G-protein signaling 8"/>
    <property type="match status" value="1"/>
</dbReference>
<dbReference type="OrthoDB" id="196547at2759"/>
<dbReference type="Proteomes" id="UP000287033">
    <property type="component" value="Unassembled WGS sequence"/>
</dbReference>
<gene>
    <name evidence="3" type="ORF">chiPu_0010518</name>
</gene>
<evidence type="ECO:0000259" key="2">
    <source>
        <dbReference type="PROSITE" id="PS50132"/>
    </source>
</evidence>
<dbReference type="InterPro" id="IPR044926">
    <property type="entry name" value="RGS_subdomain_2"/>
</dbReference>
<evidence type="ECO:0000313" key="4">
    <source>
        <dbReference type="Proteomes" id="UP000287033"/>
    </source>
</evidence>
<proteinExistence type="predicted"/>
<sequence>MYQEIPDSFIQSIPAPVPTTDCKKSHFRASFTLFASARKLSLSQLHTDSLPDCRVCREKPIEKRSSAKQARAMKTRLGCLSQKSDSYSDFSSFLPNKHEKPMRCMKLSTEEAVQWTESFSLLLANKYGLSAFRAFLRSEYSEENIEFWLACEDYKKTKSPAKLTSKAKKIYSEFIDVQAPKEVNLDFQTRELTKKNLLEPAQSCFNDAQKRIYSLMERDSYPRFLRSKVYLDVLNQTQSNSQTQRWFS</sequence>
<dbReference type="PANTHER" id="PTHR10845">
    <property type="entry name" value="REGULATOR OF G PROTEIN SIGNALING"/>
    <property type="match status" value="1"/>
</dbReference>
<comment type="caution">
    <text evidence="3">The sequence shown here is derived from an EMBL/GenBank/DDBJ whole genome shotgun (WGS) entry which is preliminary data.</text>
</comment>
<evidence type="ECO:0000256" key="1">
    <source>
        <dbReference type="ARBA" id="ARBA00022700"/>
    </source>
</evidence>
<dbReference type="PRINTS" id="PR01301">
    <property type="entry name" value="RGSPROTEIN"/>
</dbReference>
<name>A0A401SNU5_CHIPU</name>
<accession>A0A401SNU5</accession>
<dbReference type="GO" id="GO:0009968">
    <property type="term" value="P:negative regulation of signal transduction"/>
    <property type="evidence" value="ECO:0007669"/>
    <property type="project" value="UniProtKB-KW"/>
</dbReference>
<dbReference type="OMA" id="CFNDAQK"/>
<protein>
    <recommendedName>
        <fullName evidence="2">RGS domain-containing protein</fullName>
    </recommendedName>
</protein>
<dbReference type="PANTHER" id="PTHR10845:SF254">
    <property type="entry name" value="RGS DOMAIN-CONTAINING PROTEIN-RELATED"/>
    <property type="match status" value="1"/>
</dbReference>
<keyword evidence="1" id="KW-0734">Signal transduction inhibitor</keyword>
<evidence type="ECO:0000313" key="3">
    <source>
        <dbReference type="EMBL" id="GCC32058.1"/>
    </source>
</evidence>
<dbReference type="EMBL" id="BEZZ01000410">
    <property type="protein sequence ID" value="GCC32058.1"/>
    <property type="molecule type" value="Genomic_DNA"/>
</dbReference>
<reference evidence="3 4" key="1">
    <citation type="journal article" date="2018" name="Nat. Ecol. Evol.">
        <title>Shark genomes provide insights into elasmobranch evolution and the origin of vertebrates.</title>
        <authorList>
            <person name="Hara Y"/>
            <person name="Yamaguchi K"/>
            <person name="Onimaru K"/>
            <person name="Kadota M"/>
            <person name="Koyanagi M"/>
            <person name="Keeley SD"/>
            <person name="Tatsumi K"/>
            <person name="Tanaka K"/>
            <person name="Motone F"/>
            <person name="Kageyama Y"/>
            <person name="Nozu R"/>
            <person name="Adachi N"/>
            <person name="Nishimura O"/>
            <person name="Nakagawa R"/>
            <person name="Tanegashima C"/>
            <person name="Kiyatake I"/>
            <person name="Matsumoto R"/>
            <person name="Murakumo K"/>
            <person name="Nishida K"/>
            <person name="Terakita A"/>
            <person name="Kuratani S"/>
            <person name="Sato K"/>
            <person name="Hyodo S Kuraku.S."/>
        </authorList>
    </citation>
    <scope>NUCLEOTIDE SEQUENCE [LARGE SCALE GENOMIC DNA]</scope>
</reference>
<dbReference type="FunFam" id="1.10.167.10:FF:000001">
    <property type="entry name" value="Putative regulator of g-protein signaling 12"/>
    <property type="match status" value="1"/>
</dbReference>
<dbReference type="Pfam" id="PF00615">
    <property type="entry name" value="RGS"/>
    <property type="match status" value="1"/>
</dbReference>